<protein>
    <recommendedName>
        <fullName evidence="2">Transcriptional regulator</fullName>
    </recommendedName>
</protein>
<reference evidence="1" key="1">
    <citation type="submission" date="2009-08" db="EMBL/GenBank/DDBJ databases">
        <authorList>
            <person name="Gill J."/>
            <person name="Borman J."/>
            <person name="Shetty J."/>
            <person name="Hostetler J."/>
            <person name="Durkin S."/>
            <person name="Montgomery B."/>
        </authorList>
    </citation>
    <scope>NUCLEOTIDE SEQUENCE</scope>
    <source>
        <strain evidence="1">Y74T</strain>
        <plasmid evidence="1">pWBG758</plasmid>
    </source>
</reference>
<keyword evidence="1" id="KW-0614">Plasmid</keyword>
<proteinExistence type="predicted"/>
<accession>D2J8D2</accession>
<dbReference type="RefSeq" id="WP_012816613.1">
    <property type="nucleotide sequence ID" value="NC_013329.1"/>
</dbReference>
<name>D2J8D2_STAAU</name>
<evidence type="ECO:0000313" key="1">
    <source>
        <dbReference type="EMBL" id="ACZ59032.1"/>
    </source>
</evidence>
<dbReference type="EMBL" id="GQ900400">
    <property type="protein sequence ID" value="ACZ59032.1"/>
    <property type="molecule type" value="Genomic_DNA"/>
</dbReference>
<sequence>MNRNDKLRTEFAEYMEGSMTPSLTKIYKKIGLTYTYIIDWQKGRKEFGSEALDKIDSFLNEYHRK</sequence>
<reference evidence="1" key="2">
    <citation type="submission" date="2009-12" db="EMBL/GenBank/DDBJ databases">
        <authorList>
            <person name="Summers A.O."/>
            <person name="Shearer J."/>
            <person name="Wireman J."/>
        </authorList>
    </citation>
    <scope>NUCLEOTIDE SEQUENCE</scope>
    <source>
        <strain evidence="1">Y74T</strain>
        <plasmid evidence="1">pWBG758</plasmid>
    </source>
</reference>
<dbReference type="AlphaFoldDB" id="D2J8D2"/>
<gene>
    <name evidence="1" type="ORF">SAP040A_050</name>
</gene>
<organism evidence="1">
    <name type="scientific">Staphylococcus aureus</name>
    <dbReference type="NCBI Taxonomy" id="1280"/>
    <lineage>
        <taxon>Bacteria</taxon>
        <taxon>Bacillati</taxon>
        <taxon>Bacillota</taxon>
        <taxon>Bacilli</taxon>
        <taxon>Bacillales</taxon>
        <taxon>Staphylococcaceae</taxon>
        <taxon>Staphylococcus</taxon>
    </lineage>
</organism>
<geneLocation type="plasmid" evidence="1">
    <name>pWBG758</name>
</geneLocation>
<evidence type="ECO:0008006" key="2">
    <source>
        <dbReference type="Google" id="ProtNLM"/>
    </source>
</evidence>